<evidence type="ECO:0000313" key="2">
    <source>
        <dbReference type="Proteomes" id="UP001279734"/>
    </source>
</evidence>
<name>A0AAD3SZ88_NEPGR</name>
<comment type="caution">
    <text evidence="1">The sequence shown here is derived from an EMBL/GenBank/DDBJ whole genome shotgun (WGS) entry which is preliminary data.</text>
</comment>
<proteinExistence type="predicted"/>
<organism evidence="1 2">
    <name type="scientific">Nepenthes gracilis</name>
    <name type="common">Slender pitcher plant</name>
    <dbReference type="NCBI Taxonomy" id="150966"/>
    <lineage>
        <taxon>Eukaryota</taxon>
        <taxon>Viridiplantae</taxon>
        <taxon>Streptophyta</taxon>
        <taxon>Embryophyta</taxon>
        <taxon>Tracheophyta</taxon>
        <taxon>Spermatophyta</taxon>
        <taxon>Magnoliopsida</taxon>
        <taxon>eudicotyledons</taxon>
        <taxon>Gunneridae</taxon>
        <taxon>Pentapetalae</taxon>
        <taxon>Caryophyllales</taxon>
        <taxon>Nepenthaceae</taxon>
        <taxon>Nepenthes</taxon>
    </lineage>
</organism>
<sequence>MLVFPQNSRTLIVANQEFSKLCFIQTDCGNLKMDNQDRITNATGSVQNWELEQPVAADGAWCMGAEIYAYICVDMSKFSFGASVVAVRPIVTVVAIVGVFACAV</sequence>
<accession>A0AAD3SZ88</accession>
<evidence type="ECO:0000313" key="1">
    <source>
        <dbReference type="EMBL" id="GMH19870.1"/>
    </source>
</evidence>
<dbReference type="EMBL" id="BSYO01000021">
    <property type="protein sequence ID" value="GMH19870.1"/>
    <property type="molecule type" value="Genomic_DNA"/>
</dbReference>
<gene>
    <name evidence="1" type="ORF">Nepgr_021711</name>
</gene>
<dbReference type="Proteomes" id="UP001279734">
    <property type="component" value="Unassembled WGS sequence"/>
</dbReference>
<reference evidence="1" key="1">
    <citation type="submission" date="2023-05" db="EMBL/GenBank/DDBJ databases">
        <title>Nepenthes gracilis genome sequencing.</title>
        <authorList>
            <person name="Fukushima K."/>
        </authorList>
    </citation>
    <scope>NUCLEOTIDE SEQUENCE</scope>
    <source>
        <strain evidence="1">SING2019-196</strain>
    </source>
</reference>
<dbReference type="AlphaFoldDB" id="A0AAD3SZ88"/>
<protein>
    <submittedName>
        <fullName evidence="1">Uncharacterized protein</fullName>
    </submittedName>
</protein>
<keyword evidence="2" id="KW-1185">Reference proteome</keyword>